<dbReference type="Gene3D" id="1.10.3720.10">
    <property type="entry name" value="MetI-like"/>
    <property type="match status" value="1"/>
</dbReference>
<gene>
    <name evidence="9" type="ORF">EDD31_1492</name>
</gene>
<evidence type="ECO:0000256" key="2">
    <source>
        <dbReference type="ARBA" id="ARBA00022448"/>
    </source>
</evidence>
<accession>A0A3N2BCY8</accession>
<feature type="domain" description="ABC transmembrane type-1" evidence="8">
    <location>
        <begin position="96"/>
        <end position="285"/>
    </location>
</feature>
<dbReference type="GO" id="GO:0055085">
    <property type="term" value="P:transmembrane transport"/>
    <property type="evidence" value="ECO:0007669"/>
    <property type="project" value="InterPro"/>
</dbReference>
<evidence type="ECO:0000256" key="6">
    <source>
        <dbReference type="ARBA" id="ARBA00023136"/>
    </source>
</evidence>
<feature type="transmembrane region" description="Helical" evidence="7">
    <location>
        <begin position="35"/>
        <end position="57"/>
    </location>
</feature>
<keyword evidence="5 7" id="KW-1133">Transmembrane helix</keyword>
<dbReference type="SUPFAM" id="SSF161098">
    <property type="entry name" value="MetI-like"/>
    <property type="match status" value="1"/>
</dbReference>
<organism evidence="9 10">
    <name type="scientific">Bogoriella caseilytica</name>
    <dbReference type="NCBI Taxonomy" id="56055"/>
    <lineage>
        <taxon>Bacteria</taxon>
        <taxon>Bacillati</taxon>
        <taxon>Actinomycetota</taxon>
        <taxon>Actinomycetes</taxon>
        <taxon>Micrococcales</taxon>
        <taxon>Bogoriellaceae</taxon>
        <taxon>Bogoriella</taxon>
    </lineage>
</organism>
<evidence type="ECO:0000256" key="5">
    <source>
        <dbReference type="ARBA" id="ARBA00022989"/>
    </source>
</evidence>
<dbReference type="AlphaFoldDB" id="A0A3N2BCY8"/>
<dbReference type="GO" id="GO:0005886">
    <property type="term" value="C:plasma membrane"/>
    <property type="evidence" value="ECO:0007669"/>
    <property type="project" value="UniProtKB-SubCell"/>
</dbReference>
<feature type="transmembrane region" description="Helical" evidence="7">
    <location>
        <begin position="100"/>
        <end position="121"/>
    </location>
</feature>
<evidence type="ECO:0000256" key="7">
    <source>
        <dbReference type="RuleBase" id="RU363032"/>
    </source>
</evidence>
<feature type="transmembrane region" description="Helical" evidence="7">
    <location>
        <begin position="164"/>
        <end position="185"/>
    </location>
</feature>
<feature type="transmembrane region" description="Helical" evidence="7">
    <location>
        <begin position="264"/>
        <end position="285"/>
    </location>
</feature>
<evidence type="ECO:0000259" key="8">
    <source>
        <dbReference type="PROSITE" id="PS50928"/>
    </source>
</evidence>
<feature type="transmembrane region" description="Helical" evidence="7">
    <location>
        <begin position="128"/>
        <end position="152"/>
    </location>
</feature>
<comment type="caution">
    <text evidence="9">The sequence shown here is derived from an EMBL/GenBank/DDBJ whole genome shotgun (WGS) entry which is preliminary data.</text>
</comment>
<evidence type="ECO:0000313" key="9">
    <source>
        <dbReference type="EMBL" id="ROR73126.1"/>
    </source>
</evidence>
<dbReference type="CDD" id="cd06261">
    <property type="entry name" value="TM_PBP2"/>
    <property type="match status" value="1"/>
</dbReference>
<dbReference type="OrthoDB" id="2063054at2"/>
<dbReference type="Pfam" id="PF00528">
    <property type="entry name" value="BPD_transp_1"/>
    <property type="match status" value="1"/>
</dbReference>
<dbReference type="RefSeq" id="WP_123303586.1">
    <property type="nucleotide sequence ID" value="NZ_RKHK01000001.1"/>
</dbReference>
<dbReference type="Proteomes" id="UP000280668">
    <property type="component" value="Unassembled WGS sequence"/>
</dbReference>
<dbReference type="PANTHER" id="PTHR43744:SF8">
    <property type="entry name" value="SN-GLYCEROL-3-PHOSPHATE TRANSPORT SYSTEM PERMEASE PROTEIN UGPE"/>
    <property type="match status" value="1"/>
</dbReference>
<keyword evidence="4 7" id="KW-0812">Transmembrane</keyword>
<keyword evidence="6 7" id="KW-0472">Membrane</keyword>
<dbReference type="InterPro" id="IPR000515">
    <property type="entry name" value="MetI-like"/>
</dbReference>
<dbReference type="EMBL" id="RKHK01000001">
    <property type="protein sequence ID" value="ROR73126.1"/>
    <property type="molecule type" value="Genomic_DNA"/>
</dbReference>
<dbReference type="PROSITE" id="PS50928">
    <property type="entry name" value="ABC_TM1"/>
    <property type="match status" value="1"/>
</dbReference>
<dbReference type="InterPro" id="IPR035906">
    <property type="entry name" value="MetI-like_sf"/>
</dbReference>
<keyword evidence="2 7" id="KW-0813">Transport</keyword>
<evidence type="ECO:0000313" key="10">
    <source>
        <dbReference type="Proteomes" id="UP000280668"/>
    </source>
</evidence>
<proteinExistence type="inferred from homology"/>
<comment type="similarity">
    <text evidence="7">Belongs to the binding-protein-dependent transport system permease family.</text>
</comment>
<keyword evidence="10" id="KW-1185">Reference proteome</keyword>
<name>A0A3N2BCY8_9MICO</name>
<evidence type="ECO:0000256" key="1">
    <source>
        <dbReference type="ARBA" id="ARBA00004651"/>
    </source>
</evidence>
<evidence type="ECO:0000256" key="4">
    <source>
        <dbReference type="ARBA" id="ARBA00022692"/>
    </source>
</evidence>
<reference evidence="9 10" key="1">
    <citation type="submission" date="2018-11" db="EMBL/GenBank/DDBJ databases">
        <title>Sequencing the genomes of 1000 actinobacteria strains.</title>
        <authorList>
            <person name="Klenk H.-P."/>
        </authorList>
    </citation>
    <scope>NUCLEOTIDE SEQUENCE [LARGE SCALE GENOMIC DNA]</scope>
    <source>
        <strain evidence="9 10">DSM 11294</strain>
    </source>
</reference>
<dbReference type="PANTHER" id="PTHR43744">
    <property type="entry name" value="ABC TRANSPORTER PERMEASE PROTEIN MG189-RELATED-RELATED"/>
    <property type="match status" value="1"/>
</dbReference>
<keyword evidence="3" id="KW-1003">Cell membrane</keyword>
<comment type="subcellular location">
    <subcellularLocation>
        <location evidence="1 7">Cell membrane</location>
        <topology evidence="1 7">Multi-pass membrane protein</topology>
    </subcellularLocation>
</comment>
<evidence type="ECO:0000256" key="3">
    <source>
        <dbReference type="ARBA" id="ARBA00022475"/>
    </source>
</evidence>
<feature type="transmembrane region" description="Helical" evidence="7">
    <location>
        <begin position="206"/>
        <end position="229"/>
    </location>
</feature>
<sequence length="300" mass="34053">MVTDVTNRPRSGSASAKAAPPRRVISRWLTFRRSVLPTATLWVLVTLMGFPLLWFLLSSVKHPGELFSFPLTFFPREWSLDGYQRAWERLDFVQYFTNTLIVASVTTFLTVFLCAAAGYALAKYKNPWLAVFGLCILTMTMLPGEIMLNPMFVVVRDLGMYNSLWGVIMPSIVTPTGVFMFRQFFVSVPDELIDAARIDGARELSIFFRIMIPLAKPILLTLAVISFQWRWNDYIFPLIILSDPDRFTLQIALRTLIGAENIDWSILLAASVISMIPLVVIYLVFQRYITSSNLSAGLKD</sequence>
<protein>
    <submittedName>
        <fullName evidence="9">Alpha-1,4-digalacturonate transport system permease protein</fullName>
    </submittedName>
</protein>